<dbReference type="EMBL" id="CP041217">
    <property type="protein sequence ID" value="QDH20364.1"/>
    <property type="molecule type" value="Genomic_DNA"/>
</dbReference>
<protein>
    <submittedName>
        <fullName evidence="1">Uncharacterized protein</fullName>
    </submittedName>
</protein>
<keyword evidence="2" id="KW-1185">Reference proteome</keyword>
<proteinExistence type="predicted"/>
<sequence>MNKVNVELGATYYIPEGNEEKVLSSLEGMSLVEIEDYLVNQYLEIPSDDRLQEETIQDFNSFFENESENVITPTAHTETIRQIHPLPYNATLYLNSTVFSPTGAAGTFTYQNVRSYGVTYPPTFTGFYYKVEKIDHRIHPNRKAVGIDIKGHPENAKGIALAIVLRTQHIFNAG</sequence>
<dbReference type="Proteomes" id="UP000316968">
    <property type="component" value="Chromosome"/>
</dbReference>
<dbReference type="KEGG" id="saca:FFV09_05500"/>
<gene>
    <name evidence="1" type="ORF">FFV09_05500</name>
</gene>
<dbReference type="OrthoDB" id="9916200at2"/>
<evidence type="ECO:0000313" key="1">
    <source>
        <dbReference type="EMBL" id="QDH20364.1"/>
    </source>
</evidence>
<organism evidence="1 2">
    <name type="scientific">Saccharibacillus brassicae</name>
    <dbReference type="NCBI Taxonomy" id="2583377"/>
    <lineage>
        <taxon>Bacteria</taxon>
        <taxon>Bacillati</taxon>
        <taxon>Bacillota</taxon>
        <taxon>Bacilli</taxon>
        <taxon>Bacillales</taxon>
        <taxon>Paenibacillaceae</taxon>
        <taxon>Saccharibacillus</taxon>
    </lineage>
</organism>
<reference evidence="1 2" key="1">
    <citation type="submission" date="2019-06" db="EMBL/GenBank/DDBJ databases">
        <title>Saccharibacillus brassicae sp. nov., an endophytic bacterium isolated from Chinese cabbage seeds (Brassica pekinensis).</title>
        <authorList>
            <person name="Jiang L."/>
            <person name="Lee J."/>
            <person name="Kim S.W."/>
        </authorList>
    </citation>
    <scope>NUCLEOTIDE SEQUENCE [LARGE SCALE GENOMIC DNA]</scope>
    <source>
        <strain evidence="2">KCTC 43072 / ATSA2</strain>
    </source>
</reference>
<name>A0A4Y6UTG5_SACBS</name>
<evidence type="ECO:0000313" key="2">
    <source>
        <dbReference type="Proteomes" id="UP000316968"/>
    </source>
</evidence>
<dbReference type="AlphaFoldDB" id="A0A4Y6UTG5"/>
<accession>A0A4Y6UTG5</accession>
<dbReference type="RefSeq" id="WP_141446812.1">
    <property type="nucleotide sequence ID" value="NZ_CP041217.1"/>
</dbReference>